<evidence type="ECO:0000256" key="4">
    <source>
        <dbReference type="ARBA" id="ARBA00022679"/>
    </source>
</evidence>
<dbReference type="GO" id="GO:0009247">
    <property type="term" value="P:glycolipid biosynthetic process"/>
    <property type="evidence" value="ECO:0007669"/>
    <property type="project" value="UniProtKB-ARBA"/>
</dbReference>
<dbReference type="GO" id="GO:0005886">
    <property type="term" value="C:plasma membrane"/>
    <property type="evidence" value="ECO:0007669"/>
    <property type="project" value="UniProtKB-SubCell"/>
</dbReference>
<accession>A0A5B2WYM6</accession>
<dbReference type="InterPro" id="IPR004960">
    <property type="entry name" value="LipA_acyltrans"/>
</dbReference>
<evidence type="ECO:0000256" key="5">
    <source>
        <dbReference type="ARBA" id="ARBA00023136"/>
    </source>
</evidence>
<dbReference type="PANTHER" id="PTHR30606">
    <property type="entry name" value="LIPID A BIOSYNTHESIS LAUROYL ACYLTRANSFERASE"/>
    <property type="match status" value="1"/>
</dbReference>
<dbReference type="Pfam" id="PF03279">
    <property type="entry name" value="Lip_A_acyltrans"/>
    <property type="match status" value="1"/>
</dbReference>
<keyword evidence="4 7" id="KW-0808">Transferase</keyword>
<dbReference type="NCBIfam" id="NF005919">
    <property type="entry name" value="PRK07920.1"/>
    <property type="match status" value="1"/>
</dbReference>
<keyword evidence="6 7" id="KW-0012">Acyltransferase</keyword>
<evidence type="ECO:0000256" key="1">
    <source>
        <dbReference type="ARBA" id="ARBA00004533"/>
    </source>
</evidence>
<organism evidence="7 8">
    <name type="scientific">Solihabitans fulvus</name>
    <dbReference type="NCBI Taxonomy" id="1892852"/>
    <lineage>
        <taxon>Bacteria</taxon>
        <taxon>Bacillati</taxon>
        <taxon>Actinomycetota</taxon>
        <taxon>Actinomycetes</taxon>
        <taxon>Pseudonocardiales</taxon>
        <taxon>Pseudonocardiaceae</taxon>
        <taxon>Solihabitans</taxon>
    </lineage>
</organism>
<evidence type="ECO:0000256" key="3">
    <source>
        <dbReference type="ARBA" id="ARBA00022519"/>
    </source>
</evidence>
<dbReference type="CDD" id="cd07984">
    <property type="entry name" value="LPLAT_LABLAT-like"/>
    <property type="match status" value="1"/>
</dbReference>
<gene>
    <name evidence="7" type="ORF">F0L68_27135</name>
</gene>
<evidence type="ECO:0000313" key="7">
    <source>
        <dbReference type="EMBL" id="KAA2256118.1"/>
    </source>
</evidence>
<comment type="subcellular location">
    <subcellularLocation>
        <location evidence="1">Cell inner membrane</location>
    </subcellularLocation>
</comment>
<dbReference type="Proteomes" id="UP000323454">
    <property type="component" value="Unassembled WGS sequence"/>
</dbReference>
<proteinExistence type="predicted"/>
<dbReference type="OrthoDB" id="9803456at2"/>
<protein>
    <submittedName>
        <fullName evidence="7">Phosphatidylinositol mannoside acyltransferase</fullName>
    </submittedName>
</protein>
<keyword evidence="8" id="KW-1185">Reference proteome</keyword>
<dbReference type="RefSeq" id="WP_149852648.1">
    <property type="nucleotide sequence ID" value="NZ_VUOB01000053.1"/>
</dbReference>
<evidence type="ECO:0000256" key="6">
    <source>
        <dbReference type="ARBA" id="ARBA00023315"/>
    </source>
</evidence>
<comment type="caution">
    <text evidence="7">The sequence shown here is derived from an EMBL/GenBank/DDBJ whole genome shotgun (WGS) entry which is preliminary data.</text>
</comment>
<keyword evidence="3" id="KW-0997">Cell inner membrane</keyword>
<keyword evidence="2" id="KW-1003">Cell membrane</keyword>
<dbReference type="GO" id="GO:0016746">
    <property type="term" value="F:acyltransferase activity"/>
    <property type="evidence" value="ECO:0007669"/>
    <property type="project" value="UniProtKB-KW"/>
</dbReference>
<sequence>MNTSWRATLGERLTVAGYTAGWRLVRALPEGVAGALFRKGADLAARRGGEGTAQLRRNLARVVPKAGDDELDELVQQSLRSYARYWREAFRLPSMQVDAVFRLVDEALTGRENLDAALAEGNGAICVLPHSGNWDVAGVWGVRHVGTFTTVAERLKPEELYQRFFTYRESLGFEILPTKGGPRPASAVLADRLRANGLVCLVADRDLTSAGVPVSFFGEEARMPAGPAHLAATTGAALLPVGSWFTEQGWGLRIHPPIKVAGQGGVAAATQAMADVFAADIAAHPADWHMLQKVWVADLPPGRQAVLARVARRNRERAEAAGLEEPR</sequence>
<reference evidence="7 8" key="1">
    <citation type="submission" date="2019-09" db="EMBL/GenBank/DDBJ databases">
        <title>Goodfellowia gen. nov., a new genus of the Pseudonocardineae related to Actinoalloteichus, containing Goodfellowia coeruleoviolacea gen. nov., comb. nov. gen. nov., comb. nov.</title>
        <authorList>
            <person name="Labeda D."/>
        </authorList>
    </citation>
    <scope>NUCLEOTIDE SEQUENCE [LARGE SCALE GENOMIC DNA]</scope>
    <source>
        <strain evidence="7 8">AN110305</strain>
    </source>
</reference>
<name>A0A5B2WYM6_9PSEU</name>
<evidence type="ECO:0000313" key="8">
    <source>
        <dbReference type="Proteomes" id="UP000323454"/>
    </source>
</evidence>
<keyword evidence="5" id="KW-0472">Membrane</keyword>
<evidence type="ECO:0000256" key="2">
    <source>
        <dbReference type="ARBA" id="ARBA00022475"/>
    </source>
</evidence>
<dbReference type="AlphaFoldDB" id="A0A5B2WYM6"/>
<reference evidence="7 8" key="2">
    <citation type="submission" date="2019-09" db="EMBL/GenBank/DDBJ databases">
        <authorList>
            <person name="Jin C."/>
        </authorList>
    </citation>
    <scope>NUCLEOTIDE SEQUENCE [LARGE SCALE GENOMIC DNA]</scope>
    <source>
        <strain evidence="7 8">AN110305</strain>
    </source>
</reference>
<dbReference type="PANTHER" id="PTHR30606:SF10">
    <property type="entry name" value="PHOSPHATIDYLINOSITOL MANNOSIDE ACYLTRANSFERASE"/>
    <property type="match status" value="1"/>
</dbReference>
<dbReference type="EMBL" id="VUOB01000053">
    <property type="protein sequence ID" value="KAA2256118.1"/>
    <property type="molecule type" value="Genomic_DNA"/>
</dbReference>